<keyword evidence="11" id="KW-1185">Reference proteome</keyword>
<dbReference type="InterPro" id="IPR047545">
    <property type="entry name" value="BRcat_RBR_RNF216"/>
</dbReference>
<dbReference type="GO" id="GO:0008270">
    <property type="term" value="F:zinc ion binding"/>
    <property type="evidence" value="ECO:0007669"/>
    <property type="project" value="UniProtKB-KW"/>
</dbReference>
<keyword evidence="4" id="KW-0677">Repeat</keyword>
<dbReference type="CDD" id="cd20339">
    <property type="entry name" value="BRcat_RBR_RNF216"/>
    <property type="match status" value="1"/>
</dbReference>
<sequence>MVPANHVGELVAEHDYSLFSAYLDLDRIISTWHEHPLKSWNLQFAPQDVPHPEPGLPINEAALEVYTLPLDDATKALLREINEARTICRSRRPYNKARSASPTQDTKPAIETEIKDDMQLKDGEWLECECCFEEVAIVSVVHCNGEDIHFVCIGCARRNAETQIGLSRHTLHCLSSDQCEGGFDESQRRLFLDENLTKALDRIEWSNSLQAAGIEGLATCPFCEYAAEYPPVEEAPVFRCEAPSCLQRSCRKCNKKDHEPNGCEAEYTDADLAARRKIEEARTKALIRKCNKCRTPFIKDMGCNRMCCTKCRNQQCYLCGASVNDYSHFGNGSSQCILWDENIQSRHDDAVEAAERTARARVLAQSKGSISEDKLKINMAKAVQEDDERRRIRTQRGAQPF</sequence>
<keyword evidence="7" id="KW-0862">Zinc</keyword>
<evidence type="ECO:0000256" key="1">
    <source>
        <dbReference type="ARBA" id="ARBA00004906"/>
    </source>
</evidence>
<keyword evidence="3" id="KW-0479">Metal-binding</keyword>
<dbReference type="PANTHER" id="PTHR22770:SF47">
    <property type="entry name" value="E3 UBIQUITIN-PROTEIN LIGASE RNF216"/>
    <property type="match status" value="1"/>
</dbReference>
<organism evidence="10 11">
    <name type="scientific">Emericellopsis atlantica</name>
    <dbReference type="NCBI Taxonomy" id="2614577"/>
    <lineage>
        <taxon>Eukaryota</taxon>
        <taxon>Fungi</taxon>
        <taxon>Dikarya</taxon>
        <taxon>Ascomycota</taxon>
        <taxon>Pezizomycotina</taxon>
        <taxon>Sordariomycetes</taxon>
        <taxon>Hypocreomycetidae</taxon>
        <taxon>Hypocreales</taxon>
        <taxon>Bionectriaceae</taxon>
        <taxon>Emericellopsis</taxon>
    </lineage>
</organism>
<evidence type="ECO:0000313" key="10">
    <source>
        <dbReference type="EMBL" id="KAG9254296.1"/>
    </source>
</evidence>
<comment type="caution">
    <text evidence="10">The sequence shown here is derived from an EMBL/GenBank/DDBJ whole genome shotgun (WGS) entry which is preliminary data.</text>
</comment>
<dbReference type="PANTHER" id="PTHR22770">
    <property type="entry name" value="UBIQUITIN CONJUGATING ENZYME 7 INTERACTING PROTEIN-RELATED"/>
    <property type="match status" value="1"/>
</dbReference>
<keyword evidence="5" id="KW-0863">Zinc-finger</keyword>
<dbReference type="AlphaFoldDB" id="A0A9P8CR17"/>
<dbReference type="GO" id="GO:0016740">
    <property type="term" value="F:transferase activity"/>
    <property type="evidence" value="ECO:0007669"/>
    <property type="project" value="UniProtKB-KW"/>
</dbReference>
<dbReference type="SUPFAM" id="SSF57850">
    <property type="entry name" value="RING/U-box"/>
    <property type="match status" value="1"/>
</dbReference>
<dbReference type="InterPro" id="IPR047546">
    <property type="entry name" value="Rcat_RBR_RNF216"/>
</dbReference>
<protein>
    <recommendedName>
        <fullName evidence="9">RING-type domain-containing protein</fullName>
    </recommendedName>
</protein>
<comment type="pathway">
    <text evidence="1">Protein modification; protein ubiquitination.</text>
</comment>
<dbReference type="Proteomes" id="UP000887229">
    <property type="component" value="Unassembled WGS sequence"/>
</dbReference>
<dbReference type="CDD" id="cd20353">
    <property type="entry name" value="Rcat_RBR_RNF216"/>
    <property type="match status" value="1"/>
</dbReference>
<dbReference type="OrthoDB" id="10009520at2759"/>
<feature type="non-terminal residue" evidence="10">
    <location>
        <position position="401"/>
    </location>
</feature>
<evidence type="ECO:0000256" key="3">
    <source>
        <dbReference type="ARBA" id="ARBA00022723"/>
    </source>
</evidence>
<evidence type="ECO:0000256" key="7">
    <source>
        <dbReference type="ARBA" id="ARBA00022833"/>
    </source>
</evidence>
<evidence type="ECO:0000256" key="4">
    <source>
        <dbReference type="ARBA" id="ARBA00022737"/>
    </source>
</evidence>
<evidence type="ECO:0000256" key="5">
    <source>
        <dbReference type="ARBA" id="ARBA00022771"/>
    </source>
</evidence>
<dbReference type="Gene3D" id="1.20.120.1750">
    <property type="match status" value="1"/>
</dbReference>
<reference evidence="10" key="1">
    <citation type="journal article" date="2021" name="IMA Fungus">
        <title>Genomic characterization of three marine fungi, including Emericellopsis atlantica sp. nov. with signatures of a generalist lifestyle and marine biomass degradation.</title>
        <authorList>
            <person name="Hagestad O.C."/>
            <person name="Hou L."/>
            <person name="Andersen J.H."/>
            <person name="Hansen E.H."/>
            <person name="Altermark B."/>
            <person name="Li C."/>
            <person name="Kuhnert E."/>
            <person name="Cox R.J."/>
            <person name="Crous P.W."/>
            <person name="Spatafora J.W."/>
            <person name="Lail K."/>
            <person name="Amirebrahimi M."/>
            <person name="Lipzen A."/>
            <person name="Pangilinan J."/>
            <person name="Andreopoulos W."/>
            <person name="Hayes R.D."/>
            <person name="Ng V."/>
            <person name="Grigoriev I.V."/>
            <person name="Jackson S.A."/>
            <person name="Sutton T.D.S."/>
            <person name="Dobson A.D.W."/>
            <person name="Rama T."/>
        </authorList>
    </citation>
    <scope>NUCLEOTIDE SEQUENCE</scope>
    <source>
        <strain evidence="10">TS7</strain>
    </source>
</reference>
<evidence type="ECO:0000256" key="6">
    <source>
        <dbReference type="ARBA" id="ARBA00022786"/>
    </source>
</evidence>
<evidence type="ECO:0000313" key="11">
    <source>
        <dbReference type="Proteomes" id="UP000887229"/>
    </source>
</evidence>
<evidence type="ECO:0000256" key="2">
    <source>
        <dbReference type="ARBA" id="ARBA00022679"/>
    </source>
</evidence>
<dbReference type="InterPro" id="IPR051628">
    <property type="entry name" value="LUBAC_E3_Ligases"/>
</dbReference>
<name>A0A9P8CR17_9HYPO</name>
<keyword evidence="6" id="KW-0833">Ubl conjugation pathway</keyword>
<gene>
    <name evidence="10" type="ORF">F5Z01DRAFT_622410</name>
</gene>
<dbReference type="RefSeq" id="XP_046118220.1">
    <property type="nucleotide sequence ID" value="XM_046261265.1"/>
</dbReference>
<keyword evidence="2" id="KW-0808">Transferase</keyword>
<proteinExistence type="predicted"/>
<dbReference type="InterPro" id="IPR044066">
    <property type="entry name" value="TRIAD_supradom"/>
</dbReference>
<dbReference type="EMBL" id="MU251254">
    <property type="protein sequence ID" value="KAG9254296.1"/>
    <property type="molecule type" value="Genomic_DNA"/>
</dbReference>
<dbReference type="GeneID" id="70292168"/>
<feature type="domain" description="RING-type" evidence="9">
    <location>
        <begin position="124"/>
        <end position="340"/>
    </location>
</feature>
<evidence type="ECO:0000256" key="8">
    <source>
        <dbReference type="SAM" id="MobiDB-lite"/>
    </source>
</evidence>
<evidence type="ECO:0000259" key="9">
    <source>
        <dbReference type="PROSITE" id="PS51873"/>
    </source>
</evidence>
<dbReference type="PROSITE" id="PS51873">
    <property type="entry name" value="TRIAD"/>
    <property type="match status" value="1"/>
</dbReference>
<dbReference type="Pfam" id="PF26200">
    <property type="entry name" value="Rcat_RNF216"/>
    <property type="match status" value="1"/>
</dbReference>
<accession>A0A9P8CR17</accession>
<feature type="region of interest" description="Disordered" evidence="8">
    <location>
        <begin position="382"/>
        <end position="401"/>
    </location>
</feature>